<evidence type="ECO:0000256" key="3">
    <source>
        <dbReference type="ARBA" id="ARBA00022490"/>
    </source>
</evidence>
<gene>
    <name evidence="6" type="ORF">BJ085DRAFT_29686</name>
</gene>
<evidence type="ECO:0000259" key="5">
    <source>
        <dbReference type="SMART" id="SM01027"/>
    </source>
</evidence>
<evidence type="ECO:0000313" key="7">
    <source>
        <dbReference type="Proteomes" id="UP000268162"/>
    </source>
</evidence>
<proteinExistence type="predicted"/>
<keyword evidence="3" id="KW-0963">Cytoplasm</keyword>
<dbReference type="Proteomes" id="UP000268162">
    <property type="component" value="Unassembled WGS sequence"/>
</dbReference>
<feature type="domain" description="Beta-Casp" evidence="5">
    <location>
        <begin position="273"/>
        <end position="402"/>
    </location>
</feature>
<organism evidence="6 7">
    <name type="scientific">Dimargaris cristalligena</name>
    <dbReference type="NCBI Taxonomy" id="215637"/>
    <lineage>
        <taxon>Eukaryota</taxon>
        <taxon>Fungi</taxon>
        <taxon>Fungi incertae sedis</taxon>
        <taxon>Zoopagomycota</taxon>
        <taxon>Kickxellomycotina</taxon>
        <taxon>Dimargaritomycetes</taxon>
        <taxon>Dimargaritales</taxon>
        <taxon>Dimargaritaceae</taxon>
        <taxon>Dimargaris</taxon>
    </lineage>
</organism>
<sequence>MARMTCLTRSSAVNFYLFELDGATFIFDCGRPSDTETKDSEGKLRIENIQSSLWADLHRVDWPSVDFILISNHAQMITLPFITEYTEFSGDIYFTEVGLVFGRCTIEELLRYPEAPMITGEAGPSSATRTAAISTTRALPYSLDDLYKSLEKVQEIRYKETCYPFKHTRITPYSSGYALGSANWIVEHQHQRLSLVSNSSLWAATHPSNLDYTVIDDTDTLFLGGPYTASAAIRGGGPPTPLSQVFNQITSVALATLKRKGNVLFPGPIMGPVFDLLEVLAYALDAQNMGKIHFYAVSPVADRSLLYANIMGEWMCPEKQNLIYLPESPLVQDELISSGRLTYCASLDQLTSISFQEPCIIFAGHDPTWSRGPAVELLVHWGEHDRHTVILTDPMDHHHHTAWSASLDAPSSSSVSAGVPASSVGPWSVVFRAWEKLRARKQVVSAAPKCTIHTIPLEMNLSPPDVHHLIQRTAASTVILPSVIYNELPNGVTEAGQGGKRFVSYAFPETISWQPGVPQRQQVHLSEDTAKNATVHQIDGKTIVRVRGLLRSERDGLWIQSYLKVRKSIPKAKPLLCGSWVADRLTQAIEINPALELVSLEHKGADKVVITVTGTSAQATIICDKDRTKIQCDSDGLRKQITDLLFSDALQEL</sequence>
<protein>
    <submittedName>
        <fullName evidence="6">Beta-lactamase-like protein</fullName>
    </submittedName>
</protein>
<dbReference type="InterPro" id="IPR027074">
    <property type="entry name" value="Integrator_9su"/>
</dbReference>
<evidence type="ECO:0000256" key="1">
    <source>
        <dbReference type="ARBA" id="ARBA00004123"/>
    </source>
</evidence>
<dbReference type="STRING" id="215637.A0A4P9ZR02"/>
<dbReference type="GO" id="GO:0032039">
    <property type="term" value="C:integrator complex"/>
    <property type="evidence" value="ECO:0007669"/>
    <property type="project" value="InterPro"/>
</dbReference>
<keyword evidence="4" id="KW-0539">Nucleus</keyword>
<evidence type="ECO:0000256" key="4">
    <source>
        <dbReference type="ARBA" id="ARBA00023242"/>
    </source>
</evidence>
<dbReference type="PANTHER" id="PTHR46094:SF1">
    <property type="entry name" value="INTEGRATOR COMPLEX SUBUNIT 9"/>
    <property type="match status" value="1"/>
</dbReference>
<evidence type="ECO:0000256" key="2">
    <source>
        <dbReference type="ARBA" id="ARBA00004496"/>
    </source>
</evidence>
<evidence type="ECO:0000313" key="6">
    <source>
        <dbReference type="EMBL" id="RKP35072.1"/>
    </source>
</evidence>
<dbReference type="PANTHER" id="PTHR46094">
    <property type="entry name" value="INTEGRATOR COMPLEX SUBUNIT 9"/>
    <property type="match status" value="1"/>
</dbReference>
<dbReference type="Gene3D" id="3.60.15.10">
    <property type="entry name" value="Ribonuclease Z/Hydroxyacylglutathione hydrolase-like"/>
    <property type="match status" value="1"/>
</dbReference>
<keyword evidence="7" id="KW-1185">Reference proteome</keyword>
<reference evidence="7" key="1">
    <citation type="journal article" date="2018" name="Nat. Microbiol.">
        <title>Leveraging single-cell genomics to expand the fungal tree of life.</title>
        <authorList>
            <person name="Ahrendt S.R."/>
            <person name="Quandt C.A."/>
            <person name="Ciobanu D."/>
            <person name="Clum A."/>
            <person name="Salamov A."/>
            <person name="Andreopoulos B."/>
            <person name="Cheng J.F."/>
            <person name="Woyke T."/>
            <person name="Pelin A."/>
            <person name="Henrissat B."/>
            <person name="Reynolds N.K."/>
            <person name="Benny G.L."/>
            <person name="Smith M.E."/>
            <person name="James T.Y."/>
            <person name="Grigoriev I.V."/>
        </authorList>
    </citation>
    <scope>NUCLEOTIDE SEQUENCE [LARGE SCALE GENOMIC DNA]</scope>
    <source>
        <strain evidence="7">RSA 468</strain>
    </source>
</reference>
<dbReference type="GO" id="GO:0005737">
    <property type="term" value="C:cytoplasm"/>
    <property type="evidence" value="ECO:0007669"/>
    <property type="project" value="UniProtKB-SubCell"/>
</dbReference>
<dbReference type="Gene3D" id="3.40.50.10890">
    <property type="match status" value="1"/>
</dbReference>
<dbReference type="EMBL" id="ML002970">
    <property type="protein sequence ID" value="RKP35072.1"/>
    <property type="molecule type" value="Genomic_DNA"/>
</dbReference>
<accession>A0A4P9ZR02</accession>
<dbReference type="InterPro" id="IPR036866">
    <property type="entry name" value="RibonucZ/Hydroxyglut_hydro"/>
</dbReference>
<dbReference type="SMART" id="SM01027">
    <property type="entry name" value="Beta-Casp"/>
    <property type="match status" value="1"/>
</dbReference>
<dbReference type="InterPro" id="IPR022712">
    <property type="entry name" value="Beta_Casp"/>
</dbReference>
<comment type="subcellular location">
    <subcellularLocation>
        <location evidence="2">Cytoplasm</location>
    </subcellularLocation>
    <subcellularLocation>
        <location evidence="1">Nucleus</location>
    </subcellularLocation>
</comment>
<dbReference type="GO" id="GO:0034472">
    <property type="term" value="P:snRNA 3'-end processing"/>
    <property type="evidence" value="ECO:0007669"/>
    <property type="project" value="TreeGrafter"/>
</dbReference>
<dbReference type="AlphaFoldDB" id="A0A4P9ZR02"/>
<dbReference type="SUPFAM" id="SSF56281">
    <property type="entry name" value="Metallo-hydrolase/oxidoreductase"/>
    <property type="match status" value="1"/>
</dbReference>
<name>A0A4P9ZR02_9FUNG</name>